<sequence length="355" mass="38606">MSRDAAGPPESDRFPGAPHPRENLSFFGHPAAERSLLDAYRRDRLAQAFILGGPEGVGKATLAWRFTRFLQAHPDPKAAAVQEASSLFVPPEAPAARRMAAQALPDVFCLRRAWNEKSRKHYTEIRVEDVREVTRAFHSASGVGGWRVAIVDAADELNRSSANALLKIIEEPPERAIFLLVAHRPARILPTIRSRCRKLALEALAPDEISAATRSLGAPWAELSDSEILRAAAAAQGSVRAALRLLDGEGSAFDATLHALFAALPRVDWPIVHALADRLTGRDNEEAFEGFVRALQGFLDARVRAGAVRGAAAVIGYAEAFDEISAAVRETEVFNFDKKALIVSIFARLERAGRG</sequence>
<dbReference type="InterPro" id="IPR027417">
    <property type="entry name" value="P-loop_NTPase"/>
</dbReference>
<dbReference type="Gene3D" id="3.40.50.300">
    <property type="entry name" value="P-loop containing nucleotide triphosphate hydrolases"/>
    <property type="match status" value="1"/>
</dbReference>
<dbReference type="PANTHER" id="PTHR11669">
    <property type="entry name" value="REPLICATION FACTOR C / DNA POLYMERASE III GAMMA-TAU SUBUNIT"/>
    <property type="match status" value="1"/>
</dbReference>
<dbReference type="STRING" id="655015.B1812_21230"/>
<dbReference type="EMBL" id="CP019948">
    <property type="protein sequence ID" value="ARN83181.1"/>
    <property type="molecule type" value="Genomic_DNA"/>
</dbReference>
<dbReference type="RefSeq" id="WP_085773337.1">
    <property type="nucleotide sequence ID" value="NZ_AP027149.1"/>
</dbReference>
<dbReference type="SUPFAM" id="SSF52540">
    <property type="entry name" value="P-loop containing nucleoside triphosphate hydrolases"/>
    <property type="match status" value="1"/>
</dbReference>
<gene>
    <name evidence="2" type="ORF">B1812_21230</name>
</gene>
<dbReference type="GO" id="GO:0009360">
    <property type="term" value="C:DNA polymerase III complex"/>
    <property type="evidence" value="ECO:0007669"/>
    <property type="project" value="TreeGrafter"/>
</dbReference>
<dbReference type="Proteomes" id="UP000193978">
    <property type="component" value="Chromosome"/>
</dbReference>
<dbReference type="OrthoDB" id="9811073at2"/>
<organism evidence="2 3">
    <name type="scientific">Methylocystis bryophila</name>
    <dbReference type="NCBI Taxonomy" id="655015"/>
    <lineage>
        <taxon>Bacteria</taxon>
        <taxon>Pseudomonadati</taxon>
        <taxon>Pseudomonadota</taxon>
        <taxon>Alphaproteobacteria</taxon>
        <taxon>Hyphomicrobiales</taxon>
        <taxon>Methylocystaceae</taxon>
        <taxon>Methylocystis</taxon>
    </lineage>
</organism>
<dbReference type="InterPro" id="IPR050238">
    <property type="entry name" value="DNA_Rep/Repair_Clamp_Loader"/>
</dbReference>
<accession>A0A1W6N024</accession>
<proteinExistence type="predicted"/>
<evidence type="ECO:0000313" key="2">
    <source>
        <dbReference type="EMBL" id="ARN83181.1"/>
    </source>
</evidence>
<dbReference type="PANTHER" id="PTHR11669:SF8">
    <property type="entry name" value="DNA POLYMERASE III SUBUNIT DELTA"/>
    <property type="match status" value="1"/>
</dbReference>
<protein>
    <submittedName>
        <fullName evidence="2">DNA polymerase III subunit delta</fullName>
    </submittedName>
</protein>
<dbReference type="AlphaFoldDB" id="A0A1W6N024"/>
<dbReference type="Pfam" id="PF13177">
    <property type="entry name" value="DNA_pol3_delta2"/>
    <property type="match status" value="1"/>
</dbReference>
<keyword evidence="3" id="KW-1185">Reference proteome</keyword>
<name>A0A1W6N024_9HYPH</name>
<dbReference type="GO" id="GO:0006261">
    <property type="term" value="P:DNA-templated DNA replication"/>
    <property type="evidence" value="ECO:0007669"/>
    <property type="project" value="TreeGrafter"/>
</dbReference>
<dbReference type="NCBIfam" id="NF005677">
    <property type="entry name" value="PRK07471.1"/>
    <property type="match status" value="1"/>
</dbReference>
<dbReference type="KEGG" id="mbry:B1812_21230"/>
<reference evidence="2 3" key="1">
    <citation type="submission" date="2017-02" db="EMBL/GenBank/DDBJ databases">
        <authorList>
            <person name="Peterson S.W."/>
        </authorList>
    </citation>
    <scope>NUCLEOTIDE SEQUENCE [LARGE SCALE GENOMIC DNA]</scope>
    <source>
        <strain evidence="2 3">S285</strain>
    </source>
</reference>
<feature type="region of interest" description="Disordered" evidence="1">
    <location>
        <begin position="1"/>
        <end position="24"/>
    </location>
</feature>
<evidence type="ECO:0000256" key="1">
    <source>
        <dbReference type="SAM" id="MobiDB-lite"/>
    </source>
</evidence>
<evidence type="ECO:0000313" key="3">
    <source>
        <dbReference type="Proteomes" id="UP000193978"/>
    </source>
</evidence>